<reference evidence="1" key="1">
    <citation type="submission" date="2022-11" db="EMBL/GenBank/DDBJ databases">
        <title>Genome Sequence of Nemania bipapillata.</title>
        <authorList>
            <person name="Buettner E."/>
        </authorList>
    </citation>
    <scope>NUCLEOTIDE SEQUENCE</scope>
    <source>
        <strain evidence="1">CP14</strain>
    </source>
</reference>
<keyword evidence="2" id="KW-1185">Reference proteome</keyword>
<evidence type="ECO:0000313" key="1">
    <source>
        <dbReference type="EMBL" id="KAJ8122496.1"/>
    </source>
</evidence>
<dbReference type="Proteomes" id="UP001153334">
    <property type="component" value="Unassembled WGS sequence"/>
</dbReference>
<comment type="caution">
    <text evidence="1">The sequence shown here is derived from an EMBL/GenBank/DDBJ whole genome shotgun (WGS) entry which is preliminary data.</text>
</comment>
<dbReference type="EMBL" id="JAPESX010000222">
    <property type="protein sequence ID" value="KAJ8122496.1"/>
    <property type="molecule type" value="Genomic_DNA"/>
</dbReference>
<sequence>MYTYFEGLLGRQHFILKTGPEWKLHRRVVDDTMSPAFLNNLASHTIYARSLDWVELWNTKARLAAGRPFRAIHDIHFAVLDTVLGFSFGSQFPRSATKPQMQRLARITPEELGRLSTAQENTGINSPIDFPEDQIDEGLKSMLELLETLEEVKTAPSVALKWWFVKKTSAYQYRTRMKDECIRGEIKRAVAARTKHGQASSEESESPSWMRCAVAIIVDREARNARREGRAPDFFSTVIMEEIWGFIVAGSDTMSTTLSWGVKFLADHPKTQDRLRKALQTAHANAIEQRRLPSVEEILQTPAAYLDAVMEEILRCGGTIPIGDREAIVDTVLLGHRIPKGTKVRFLHNGPGIRRPELEVNERKYNLCSPDSKEVEKVIPGWDNQDVDLFKPERWLRDPEKSATSDEDRDWASLSFDPQAGPSIPFGLGIRSCFGRRLAYVEFRILLTMVIWNFELLKCPEELSSYAGQLAFVHKPRNCFVRLKTVSY</sequence>
<name>A0ACC2J4T9_9PEZI</name>
<evidence type="ECO:0000313" key="2">
    <source>
        <dbReference type="Proteomes" id="UP001153334"/>
    </source>
</evidence>
<protein>
    <submittedName>
        <fullName evidence="1">Uncharacterized protein</fullName>
    </submittedName>
</protein>
<gene>
    <name evidence="1" type="ORF">ONZ43_g1324</name>
</gene>
<proteinExistence type="predicted"/>
<organism evidence="1 2">
    <name type="scientific">Nemania bipapillata</name>
    <dbReference type="NCBI Taxonomy" id="110536"/>
    <lineage>
        <taxon>Eukaryota</taxon>
        <taxon>Fungi</taxon>
        <taxon>Dikarya</taxon>
        <taxon>Ascomycota</taxon>
        <taxon>Pezizomycotina</taxon>
        <taxon>Sordariomycetes</taxon>
        <taxon>Xylariomycetidae</taxon>
        <taxon>Xylariales</taxon>
        <taxon>Xylariaceae</taxon>
        <taxon>Nemania</taxon>
    </lineage>
</organism>
<accession>A0ACC2J4T9</accession>